<evidence type="ECO:0000256" key="1">
    <source>
        <dbReference type="ARBA" id="ARBA00022801"/>
    </source>
</evidence>
<evidence type="ECO:0000256" key="2">
    <source>
        <dbReference type="HAMAP-Rule" id="MF_01940"/>
    </source>
</evidence>
<protein>
    <recommendedName>
        <fullName evidence="2">RNA 2',3'-cyclic phosphodiesterase</fullName>
        <shortName evidence="2">RNA 2',3'-CPDase</shortName>
        <ecNumber evidence="2">3.1.4.58</ecNumber>
    </recommendedName>
</protein>
<name>A0ABS7D7Z6_9BACL</name>
<keyword evidence="1 2" id="KW-0378">Hydrolase</keyword>
<feature type="active site" description="Proton acceptor" evidence="2">
    <location>
        <position position="132"/>
    </location>
</feature>
<feature type="short sequence motif" description="HXTX 2" evidence="2">
    <location>
        <begin position="132"/>
        <end position="135"/>
    </location>
</feature>
<dbReference type="NCBIfam" id="TIGR02258">
    <property type="entry name" value="2_5_ligase"/>
    <property type="match status" value="1"/>
</dbReference>
<dbReference type="Proteomes" id="UP000812277">
    <property type="component" value="Unassembled WGS sequence"/>
</dbReference>
<comment type="caution">
    <text evidence="4">The sequence shown here is derived from an EMBL/GenBank/DDBJ whole genome shotgun (WGS) entry which is preliminary data.</text>
</comment>
<feature type="region of interest" description="Disordered" evidence="3">
    <location>
        <begin position="195"/>
        <end position="226"/>
    </location>
</feature>
<dbReference type="Gene3D" id="3.90.1140.10">
    <property type="entry name" value="Cyclic phosphodiesterase"/>
    <property type="match status" value="1"/>
</dbReference>
<dbReference type="EMBL" id="JAHZIJ010000010">
    <property type="protein sequence ID" value="MBW7476062.1"/>
    <property type="molecule type" value="Genomic_DNA"/>
</dbReference>
<sequence>MTDPSLRLFVAASLPSQLQQQLAAWSEKLRLELPFRKWVYPSDLHITLQFLGDTPSLQKAPIISALNGAASSAGAFELTLEGLRLFGRPSNPSILWAGVGGELRLLHDLQQRITAALAPLGFVPEERPYHPHITLARKYSGDIPFEPEQLDRYAVPAAEEGEPLRWIIEDIVLYSSTLRKSGPMYEAIAHVPLASSGSSAPRASSGSSAPRASSGSSAPRASSRPS</sequence>
<comment type="catalytic activity">
    <reaction evidence="2">
        <text>a 3'-end 2',3'-cyclophospho-ribonucleotide-RNA + H2O = a 3'-end 2'-phospho-ribonucleotide-RNA + H(+)</text>
        <dbReference type="Rhea" id="RHEA:11828"/>
        <dbReference type="Rhea" id="RHEA-COMP:10464"/>
        <dbReference type="Rhea" id="RHEA-COMP:17353"/>
        <dbReference type="ChEBI" id="CHEBI:15377"/>
        <dbReference type="ChEBI" id="CHEBI:15378"/>
        <dbReference type="ChEBI" id="CHEBI:83064"/>
        <dbReference type="ChEBI" id="CHEBI:173113"/>
        <dbReference type="EC" id="3.1.4.58"/>
    </reaction>
</comment>
<dbReference type="InterPro" id="IPR009097">
    <property type="entry name" value="Cyclic_Pdiesterase"/>
</dbReference>
<dbReference type="RefSeq" id="WP_219873304.1">
    <property type="nucleotide sequence ID" value="NZ_JAHZIJ010000010.1"/>
</dbReference>
<gene>
    <name evidence="4" type="primary">thpR</name>
    <name evidence="4" type="ORF">K0T92_15050</name>
</gene>
<comment type="similarity">
    <text evidence="2">Belongs to the 2H phosphoesterase superfamily. ThpR family.</text>
</comment>
<dbReference type="PANTHER" id="PTHR35561:SF1">
    <property type="entry name" value="RNA 2',3'-CYCLIC PHOSPHODIESTERASE"/>
    <property type="match status" value="1"/>
</dbReference>
<dbReference type="PANTHER" id="PTHR35561">
    <property type="entry name" value="RNA 2',3'-CYCLIC PHOSPHODIESTERASE"/>
    <property type="match status" value="1"/>
</dbReference>
<evidence type="ECO:0000313" key="5">
    <source>
        <dbReference type="Proteomes" id="UP000812277"/>
    </source>
</evidence>
<organism evidence="4 5">
    <name type="scientific">Paenibacillus oenotherae</name>
    <dbReference type="NCBI Taxonomy" id="1435645"/>
    <lineage>
        <taxon>Bacteria</taxon>
        <taxon>Bacillati</taxon>
        <taxon>Bacillota</taxon>
        <taxon>Bacilli</taxon>
        <taxon>Bacillales</taxon>
        <taxon>Paenibacillaceae</taxon>
        <taxon>Paenibacillus</taxon>
    </lineage>
</organism>
<feature type="short sequence motif" description="HXTX 1" evidence="2">
    <location>
        <begin position="45"/>
        <end position="48"/>
    </location>
</feature>
<accession>A0ABS7D7Z6</accession>
<keyword evidence="5" id="KW-1185">Reference proteome</keyword>
<feature type="active site" description="Proton donor" evidence="2">
    <location>
        <position position="45"/>
    </location>
</feature>
<dbReference type="EC" id="3.1.4.58" evidence="2"/>
<comment type="function">
    <text evidence="2">Hydrolyzes RNA 2',3'-cyclic phosphodiester to an RNA 2'-phosphomonoester.</text>
</comment>
<dbReference type="HAMAP" id="MF_01940">
    <property type="entry name" value="RNA_CPDase"/>
    <property type="match status" value="1"/>
</dbReference>
<dbReference type="InterPro" id="IPR004175">
    <property type="entry name" value="RNA_CPDase"/>
</dbReference>
<evidence type="ECO:0000313" key="4">
    <source>
        <dbReference type="EMBL" id="MBW7476062.1"/>
    </source>
</evidence>
<dbReference type="Pfam" id="PF13563">
    <property type="entry name" value="2_5_RNA_ligase2"/>
    <property type="match status" value="1"/>
</dbReference>
<dbReference type="SUPFAM" id="SSF55144">
    <property type="entry name" value="LigT-like"/>
    <property type="match status" value="1"/>
</dbReference>
<proteinExistence type="inferred from homology"/>
<reference evidence="4 5" key="1">
    <citation type="submission" date="2021-07" db="EMBL/GenBank/DDBJ databases">
        <title>Paenibacillus radiodurans sp. nov., isolated from the southeastern edge of Tengger Desert.</title>
        <authorList>
            <person name="Zhang G."/>
        </authorList>
    </citation>
    <scope>NUCLEOTIDE SEQUENCE [LARGE SCALE GENOMIC DNA]</scope>
    <source>
        <strain evidence="4 5">DT7-4</strain>
    </source>
</reference>
<evidence type="ECO:0000256" key="3">
    <source>
        <dbReference type="SAM" id="MobiDB-lite"/>
    </source>
</evidence>